<comment type="caution">
    <text evidence="1">The sequence shown here is derived from an EMBL/GenBank/DDBJ whole genome shotgun (WGS) entry which is preliminary data.</text>
</comment>
<protein>
    <submittedName>
        <fullName evidence="2">Hypothetical_protein</fullName>
    </submittedName>
</protein>
<dbReference type="EMBL" id="CAXDID020000045">
    <property type="protein sequence ID" value="CAL6002164.1"/>
    <property type="molecule type" value="Genomic_DNA"/>
</dbReference>
<sequence length="136" mass="16072">MQSNMLQNKSTNLFDLVNRKMVLDYCFESTGMKKPKSFIGTGSIEMKKTTVFKQSRILKDAEINQIENMSKAMIQTILGQHKIIVLEYIKEMFELDIKEDIYEKEQEQEDKFAKPKDKKYCQETSQSDYSYYSFSQ</sequence>
<proteinExistence type="predicted"/>
<accession>A0AA86V2Q9</accession>
<keyword evidence="3" id="KW-1185">Reference proteome</keyword>
<reference evidence="1" key="1">
    <citation type="submission" date="2023-06" db="EMBL/GenBank/DDBJ databases">
        <authorList>
            <person name="Kurt Z."/>
        </authorList>
    </citation>
    <scope>NUCLEOTIDE SEQUENCE</scope>
</reference>
<dbReference type="Proteomes" id="UP001642409">
    <property type="component" value="Unassembled WGS sequence"/>
</dbReference>
<organism evidence="1">
    <name type="scientific">Hexamita inflata</name>
    <dbReference type="NCBI Taxonomy" id="28002"/>
    <lineage>
        <taxon>Eukaryota</taxon>
        <taxon>Metamonada</taxon>
        <taxon>Diplomonadida</taxon>
        <taxon>Hexamitidae</taxon>
        <taxon>Hexamitinae</taxon>
        <taxon>Hexamita</taxon>
    </lineage>
</organism>
<dbReference type="EMBL" id="CATOUU010001185">
    <property type="protein sequence ID" value="CAI9978384.1"/>
    <property type="molecule type" value="Genomic_DNA"/>
</dbReference>
<dbReference type="AlphaFoldDB" id="A0AA86V2Q9"/>
<evidence type="ECO:0000313" key="3">
    <source>
        <dbReference type="Proteomes" id="UP001642409"/>
    </source>
</evidence>
<name>A0AA86V2Q9_9EUKA</name>
<evidence type="ECO:0000313" key="2">
    <source>
        <dbReference type="EMBL" id="CAL6002164.1"/>
    </source>
</evidence>
<reference evidence="2 3" key="2">
    <citation type="submission" date="2024-07" db="EMBL/GenBank/DDBJ databases">
        <authorList>
            <person name="Akdeniz Z."/>
        </authorList>
    </citation>
    <scope>NUCLEOTIDE SEQUENCE [LARGE SCALE GENOMIC DNA]</scope>
</reference>
<gene>
    <name evidence="2" type="ORF">HINF_LOCUS17785</name>
    <name evidence="1" type="ORF">HINF_LOCUS66029</name>
</gene>
<evidence type="ECO:0000313" key="1">
    <source>
        <dbReference type="EMBL" id="CAI9978384.1"/>
    </source>
</evidence>